<dbReference type="InterPro" id="IPR038731">
    <property type="entry name" value="RgtA/B/C-like"/>
</dbReference>
<dbReference type="PANTHER" id="PTHR33908">
    <property type="entry name" value="MANNOSYLTRANSFERASE YKCB-RELATED"/>
    <property type="match status" value="1"/>
</dbReference>
<evidence type="ECO:0000256" key="2">
    <source>
        <dbReference type="ARBA" id="ARBA00022475"/>
    </source>
</evidence>
<feature type="transmembrane region" description="Helical" evidence="8">
    <location>
        <begin position="48"/>
        <end position="65"/>
    </location>
</feature>
<evidence type="ECO:0000256" key="1">
    <source>
        <dbReference type="ARBA" id="ARBA00004651"/>
    </source>
</evidence>
<dbReference type="AlphaFoldDB" id="A0A2H0KFK1"/>
<feature type="transmembrane region" description="Helical" evidence="8">
    <location>
        <begin position="343"/>
        <end position="360"/>
    </location>
</feature>
<feature type="transmembrane region" description="Helical" evidence="8">
    <location>
        <begin position="241"/>
        <end position="269"/>
    </location>
</feature>
<feature type="transmembrane region" description="Helical" evidence="8">
    <location>
        <begin position="418"/>
        <end position="436"/>
    </location>
</feature>
<evidence type="ECO:0000256" key="8">
    <source>
        <dbReference type="SAM" id="Phobius"/>
    </source>
</evidence>
<evidence type="ECO:0000256" key="6">
    <source>
        <dbReference type="ARBA" id="ARBA00022989"/>
    </source>
</evidence>
<evidence type="ECO:0000256" key="3">
    <source>
        <dbReference type="ARBA" id="ARBA00022676"/>
    </source>
</evidence>
<keyword evidence="4" id="KW-0808">Transferase</keyword>
<keyword evidence="2" id="KW-1003">Cell membrane</keyword>
<feature type="transmembrane region" description="Helical" evidence="8">
    <location>
        <begin position="165"/>
        <end position="184"/>
    </location>
</feature>
<comment type="subcellular location">
    <subcellularLocation>
        <location evidence="1">Cell membrane</location>
        <topology evidence="1">Multi-pass membrane protein</topology>
    </subcellularLocation>
</comment>
<name>A0A2H0KFK1_9BACT</name>
<dbReference type="PANTHER" id="PTHR33908:SF11">
    <property type="entry name" value="MEMBRANE PROTEIN"/>
    <property type="match status" value="1"/>
</dbReference>
<evidence type="ECO:0000313" key="10">
    <source>
        <dbReference type="EMBL" id="PIQ70005.1"/>
    </source>
</evidence>
<dbReference type="InterPro" id="IPR050297">
    <property type="entry name" value="LipidA_mod_glycosyltrf_83"/>
</dbReference>
<sequence length="547" mass="63950">MVLFHYGQLSLFFNFKRNRKMAEIAFIIGIFSYLVFGLGLLSQLGNNQLKSLSFLFLTAVFFVFYKRKRILKNELNKSISVLKKDRLSFCLVIILTIAAVVNLIGVLGPELAFDSLWYHLTLPKLFLREQKIFFVPGGLFYYSAMPKLTELFYLASLVFSPNGTGAKLIHFLFGVLSAIVLFNLSRRYLKTRESLLATVIFYTSLVVGWESISAYVDLSRTFFELLALDLFLRWLEKSKSILLFEFSLMLGLAINTKLIAFASVPIYIFLIFLKKKKTSNILYLISIILFVVSPWLIYSLVSTGNPVHPIFSGILDSHHRFPRINPVSLVEDIWQLFYHPADPSSPIFLMFLPFVVWFSFRKKIEEHKTFYWYFWLALLFWSLTPKTGGFRFFLPYLPALSLLIVFTVQKISKFYQKIFLFLVFFCALINIGYRFLANCKFIPVVFGKESRENFLLENLKFTENDFYDPGQEIKCIVKDDLVLIFGSHNLFYADFRYFHESFAPRDVFFSYILTQNYSLDDKYGKLKVVYDNPKTKVKLYLYGDRLK</sequence>
<comment type="caution">
    <text evidence="10">The sequence shown here is derived from an EMBL/GenBank/DDBJ whole genome shotgun (WGS) entry which is preliminary data.</text>
</comment>
<evidence type="ECO:0000259" key="9">
    <source>
        <dbReference type="Pfam" id="PF13231"/>
    </source>
</evidence>
<proteinExistence type="predicted"/>
<feature type="transmembrane region" description="Helical" evidence="8">
    <location>
        <begin position="196"/>
        <end position="216"/>
    </location>
</feature>
<feature type="transmembrane region" description="Helical" evidence="8">
    <location>
        <begin position="21"/>
        <end position="42"/>
    </location>
</feature>
<dbReference type="Pfam" id="PF13231">
    <property type="entry name" value="PMT_2"/>
    <property type="match status" value="1"/>
</dbReference>
<gene>
    <name evidence="10" type="ORF">COV89_02775</name>
</gene>
<feature type="transmembrane region" description="Helical" evidence="8">
    <location>
        <begin position="369"/>
        <end position="384"/>
    </location>
</feature>
<dbReference type="Proteomes" id="UP000231371">
    <property type="component" value="Unassembled WGS sequence"/>
</dbReference>
<feature type="transmembrane region" description="Helical" evidence="8">
    <location>
        <begin position="86"/>
        <end position="105"/>
    </location>
</feature>
<evidence type="ECO:0000313" key="11">
    <source>
        <dbReference type="Proteomes" id="UP000231371"/>
    </source>
</evidence>
<protein>
    <recommendedName>
        <fullName evidence="9">Glycosyltransferase RgtA/B/C/D-like domain-containing protein</fullName>
    </recommendedName>
</protein>
<feature type="transmembrane region" description="Helical" evidence="8">
    <location>
        <begin position="281"/>
        <end position="301"/>
    </location>
</feature>
<keyword evidence="6 8" id="KW-1133">Transmembrane helix</keyword>
<reference evidence="10 11" key="1">
    <citation type="submission" date="2017-09" db="EMBL/GenBank/DDBJ databases">
        <title>Depth-based differentiation of microbial function through sediment-hosted aquifers and enrichment of novel symbionts in the deep terrestrial subsurface.</title>
        <authorList>
            <person name="Probst A.J."/>
            <person name="Ladd B."/>
            <person name="Jarett J.K."/>
            <person name="Geller-Mcgrath D.E."/>
            <person name="Sieber C.M."/>
            <person name="Emerson J.B."/>
            <person name="Anantharaman K."/>
            <person name="Thomas B.C."/>
            <person name="Malmstrom R."/>
            <person name="Stieglmeier M."/>
            <person name="Klingl A."/>
            <person name="Woyke T."/>
            <person name="Ryan C.M."/>
            <person name="Banfield J.F."/>
        </authorList>
    </citation>
    <scope>NUCLEOTIDE SEQUENCE [LARGE SCALE GENOMIC DNA]</scope>
    <source>
        <strain evidence="10">CG11_big_fil_rev_8_21_14_0_20_40_12</strain>
    </source>
</reference>
<evidence type="ECO:0000256" key="4">
    <source>
        <dbReference type="ARBA" id="ARBA00022679"/>
    </source>
</evidence>
<keyword evidence="5 8" id="KW-0812">Transmembrane</keyword>
<evidence type="ECO:0000256" key="5">
    <source>
        <dbReference type="ARBA" id="ARBA00022692"/>
    </source>
</evidence>
<feature type="domain" description="Glycosyltransferase RgtA/B/C/D-like" evidence="9">
    <location>
        <begin position="155"/>
        <end position="298"/>
    </location>
</feature>
<evidence type="ECO:0000256" key="7">
    <source>
        <dbReference type="ARBA" id="ARBA00023136"/>
    </source>
</evidence>
<dbReference type="GO" id="GO:0016763">
    <property type="term" value="F:pentosyltransferase activity"/>
    <property type="evidence" value="ECO:0007669"/>
    <property type="project" value="TreeGrafter"/>
</dbReference>
<organism evidence="10 11">
    <name type="scientific">Candidatus Shapirobacteria bacterium CG11_big_fil_rev_8_21_14_0_20_40_12</name>
    <dbReference type="NCBI Taxonomy" id="1974889"/>
    <lineage>
        <taxon>Bacteria</taxon>
        <taxon>Candidatus Shapironibacteriota</taxon>
    </lineage>
</organism>
<keyword evidence="3" id="KW-0328">Glycosyltransferase</keyword>
<dbReference type="EMBL" id="PCVI01000046">
    <property type="protein sequence ID" value="PIQ70005.1"/>
    <property type="molecule type" value="Genomic_DNA"/>
</dbReference>
<keyword evidence="7 8" id="KW-0472">Membrane</keyword>
<accession>A0A2H0KFK1</accession>
<dbReference type="GO" id="GO:0009103">
    <property type="term" value="P:lipopolysaccharide biosynthetic process"/>
    <property type="evidence" value="ECO:0007669"/>
    <property type="project" value="UniProtKB-ARBA"/>
</dbReference>
<dbReference type="GO" id="GO:0005886">
    <property type="term" value="C:plasma membrane"/>
    <property type="evidence" value="ECO:0007669"/>
    <property type="project" value="UniProtKB-SubCell"/>
</dbReference>